<sequence length="153" mass="17569">MGQLHWMADYKRGTKSWRLMAVSLRTCHTAPPWISSDQQGKMYSFLCSMGPWRLGMVPQKLGLIANHLPLPLECWVSPWQLLQYLPLSMYVSNPVFGGTFKSSYLHSFFYGQKKGIGLFCLGPKKKIETNQAIFPYFTVVHIIIIIIFIIIII</sequence>
<evidence type="ECO:0000256" key="1">
    <source>
        <dbReference type="SAM" id="Phobius"/>
    </source>
</evidence>
<comment type="caution">
    <text evidence="2">The sequence shown here is derived from an EMBL/GenBank/DDBJ whole genome shotgun (WGS) entry which is preliminary data.</text>
</comment>
<dbReference type="AlphaFoldDB" id="A0AAD7T0A7"/>
<evidence type="ECO:0000313" key="2">
    <source>
        <dbReference type="EMBL" id="KAJ8411910.1"/>
    </source>
</evidence>
<evidence type="ECO:0000313" key="3">
    <source>
        <dbReference type="Proteomes" id="UP001221898"/>
    </source>
</evidence>
<protein>
    <submittedName>
        <fullName evidence="2">Uncharacterized protein</fullName>
    </submittedName>
</protein>
<proteinExistence type="predicted"/>
<keyword evidence="1" id="KW-0812">Transmembrane</keyword>
<dbReference type="Proteomes" id="UP001221898">
    <property type="component" value="Unassembled WGS sequence"/>
</dbReference>
<keyword evidence="1" id="KW-1133">Transmembrane helix</keyword>
<feature type="transmembrane region" description="Helical" evidence="1">
    <location>
        <begin position="133"/>
        <end position="152"/>
    </location>
</feature>
<name>A0AAD7T0A7_9TELE</name>
<gene>
    <name evidence="2" type="ORF">AAFF_G00155480</name>
</gene>
<reference evidence="2" key="1">
    <citation type="journal article" date="2023" name="Science">
        <title>Genome structures resolve the early diversification of teleost fishes.</title>
        <authorList>
            <person name="Parey E."/>
            <person name="Louis A."/>
            <person name="Montfort J."/>
            <person name="Bouchez O."/>
            <person name="Roques C."/>
            <person name="Iampietro C."/>
            <person name="Lluch J."/>
            <person name="Castinel A."/>
            <person name="Donnadieu C."/>
            <person name="Desvignes T."/>
            <person name="Floi Bucao C."/>
            <person name="Jouanno E."/>
            <person name="Wen M."/>
            <person name="Mejri S."/>
            <person name="Dirks R."/>
            <person name="Jansen H."/>
            <person name="Henkel C."/>
            <person name="Chen W.J."/>
            <person name="Zahm M."/>
            <person name="Cabau C."/>
            <person name="Klopp C."/>
            <person name="Thompson A.W."/>
            <person name="Robinson-Rechavi M."/>
            <person name="Braasch I."/>
            <person name="Lecointre G."/>
            <person name="Bobe J."/>
            <person name="Postlethwait J.H."/>
            <person name="Berthelot C."/>
            <person name="Roest Crollius H."/>
            <person name="Guiguen Y."/>
        </authorList>
    </citation>
    <scope>NUCLEOTIDE SEQUENCE</scope>
    <source>
        <strain evidence="2">NC1722</strain>
    </source>
</reference>
<accession>A0AAD7T0A7</accession>
<keyword evidence="1" id="KW-0472">Membrane</keyword>
<organism evidence="2 3">
    <name type="scientific">Aldrovandia affinis</name>
    <dbReference type="NCBI Taxonomy" id="143900"/>
    <lineage>
        <taxon>Eukaryota</taxon>
        <taxon>Metazoa</taxon>
        <taxon>Chordata</taxon>
        <taxon>Craniata</taxon>
        <taxon>Vertebrata</taxon>
        <taxon>Euteleostomi</taxon>
        <taxon>Actinopterygii</taxon>
        <taxon>Neopterygii</taxon>
        <taxon>Teleostei</taxon>
        <taxon>Notacanthiformes</taxon>
        <taxon>Halosauridae</taxon>
        <taxon>Aldrovandia</taxon>
    </lineage>
</organism>
<keyword evidence="3" id="KW-1185">Reference proteome</keyword>
<dbReference type="EMBL" id="JAINUG010000021">
    <property type="protein sequence ID" value="KAJ8411910.1"/>
    <property type="molecule type" value="Genomic_DNA"/>
</dbReference>